<dbReference type="Proteomes" id="UP001201985">
    <property type="component" value="Unassembled WGS sequence"/>
</dbReference>
<protein>
    <submittedName>
        <fullName evidence="1">Uncharacterized protein</fullName>
    </submittedName>
</protein>
<dbReference type="EMBL" id="JALBUU010000039">
    <property type="protein sequence ID" value="MCI0755629.1"/>
    <property type="molecule type" value="Genomic_DNA"/>
</dbReference>
<accession>A0ABS9W8L0</accession>
<keyword evidence="2" id="KW-1185">Reference proteome</keyword>
<comment type="caution">
    <text evidence="1">The sequence shown here is derived from an EMBL/GenBank/DDBJ whole genome shotgun (WGS) entry which is preliminary data.</text>
</comment>
<evidence type="ECO:0000313" key="1">
    <source>
        <dbReference type="EMBL" id="MCI0755629.1"/>
    </source>
</evidence>
<organism evidence="1 2">
    <name type="scientific">Teichococcus vastitatis</name>
    <dbReference type="NCBI Taxonomy" id="2307076"/>
    <lineage>
        <taxon>Bacteria</taxon>
        <taxon>Pseudomonadati</taxon>
        <taxon>Pseudomonadota</taxon>
        <taxon>Alphaproteobacteria</taxon>
        <taxon>Acetobacterales</taxon>
        <taxon>Roseomonadaceae</taxon>
        <taxon>Roseomonas</taxon>
    </lineage>
</organism>
<sequence>MIGASAQHLLWSDHALRLFNIAMALLLSRRSFPGSELMASLANRMSAFEDDFRVL</sequence>
<gene>
    <name evidence="1" type="ORF">MON41_18190</name>
</gene>
<reference evidence="1 2" key="1">
    <citation type="submission" date="2022-03" db="EMBL/GenBank/DDBJ databases">
        <title>Complete genome analysis of Roseomonas KG 17.1 : a prolific producer of plant growth promoters.</title>
        <authorList>
            <person name="Saadouli I."/>
            <person name="Najjari A."/>
            <person name="Mosbah A."/>
            <person name="Ouzari H.I."/>
        </authorList>
    </citation>
    <scope>NUCLEOTIDE SEQUENCE [LARGE SCALE GENOMIC DNA]</scope>
    <source>
        <strain evidence="1 2">KG17-1</strain>
    </source>
</reference>
<name>A0ABS9W8L0_9PROT</name>
<dbReference type="RefSeq" id="WP_241793509.1">
    <property type="nucleotide sequence ID" value="NZ_JALBUU010000039.1"/>
</dbReference>
<proteinExistence type="predicted"/>
<evidence type="ECO:0000313" key="2">
    <source>
        <dbReference type="Proteomes" id="UP001201985"/>
    </source>
</evidence>